<keyword evidence="2" id="KW-1185">Reference proteome</keyword>
<gene>
    <name evidence="1" type="ORF">Q4T40_06840</name>
</gene>
<dbReference type="Proteomes" id="UP001254848">
    <property type="component" value="Unassembled WGS sequence"/>
</dbReference>
<protein>
    <submittedName>
        <fullName evidence="1">Uncharacterized protein</fullName>
    </submittedName>
</protein>
<organism evidence="1 2">
    <name type="scientific">Anaeroselena agilis</name>
    <dbReference type="NCBI Taxonomy" id="3063788"/>
    <lineage>
        <taxon>Bacteria</taxon>
        <taxon>Bacillati</taxon>
        <taxon>Bacillota</taxon>
        <taxon>Negativicutes</taxon>
        <taxon>Acetonemataceae</taxon>
        <taxon>Anaeroselena</taxon>
    </lineage>
</organism>
<dbReference type="EMBL" id="JAUOZS010000001">
    <property type="protein sequence ID" value="MDT8900946.1"/>
    <property type="molecule type" value="Genomic_DNA"/>
</dbReference>
<proteinExistence type="predicted"/>
<evidence type="ECO:0000313" key="1">
    <source>
        <dbReference type="EMBL" id="MDT8900946.1"/>
    </source>
</evidence>
<sequence length="371" mass="44043">MNNFLPERIYKRLKDSPAYQAIDAKVNSVKYARLDIAWFVIEDDVVKGMLAAELNDLERQIAHMDGDMALMFHAMHTHNADELKRLLSTAKDKELRLMIYQELYSFMEDDFEVWMKKFLDEFDFDPNLSAKMFLEWFQFYMYFYRKNLKWDTAMAADFFLAVEKAKAKVSPFVSPDILNHMTVRQYAEFTGDIVRLAPSPDKALEQIRSVELRLPYFQYEAVSYHIMDLMDRLFDIYFWARDFESCFRVALNLNTYMNYGLANKEQLLRGINFYDFNYALPLLMLIYKWRKIYEVVPNLGLGFENLTVMEKKATKDDVSTIDLLKEKYGVQVFREDVHRANEEKMRRQVKTIVQGNIEALRAFNLYLGVTK</sequence>
<accession>A0ABU3NVV6</accession>
<dbReference type="RefSeq" id="WP_413779477.1">
    <property type="nucleotide sequence ID" value="NZ_JAUOZS010000001.1"/>
</dbReference>
<reference evidence="1 2" key="1">
    <citation type="submission" date="2023-07" db="EMBL/GenBank/DDBJ databases">
        <title>The novel representative of Negativicutes class, Anaeroselena agilis gen. nov. sp. nov.</title>
        <authorList>
            <person name="Prokofeva M.I."/>
            <person name="Elcheninov A.G."/>
            <person name="Klyukina A."/>
            <person name="Kublanov I.V."/>
            <person name="Frolov E.N."/>
            <person name="Podosokorskaya O.A."/>
        </authorList>
    </citation>
    <scope>NUCLEOTIDE SEQUENCE [LARGE SCALE GENOMIC DNA]</scope>
    <source>
        <strain evidence="1 2">4137-cl</strain>
    </source>
</reference>
<evidence type="ECO:0000313" key="2">
    <source>
        <dbReference type="Proteomes" id="UP001254848"/>
    </source>
</evidence>
<name>A0ABU3NVV6_9FIRM</name>
<comment type="caution">
    <text evidence="1">The sequence shown here is derived from an EMBL/GenBank/DDBJ whole genome shotgun (WGS) entry which is preliminary data.</text>
</comment>